<keyword evidence="2 6" id="KW-0698">rRNA processing</keyword>
<dbReference type="HAMAP" id="MF_00074">
    <property type="entry name" value="16SrRNA_methyltr_G"/>
    <property type="match status" value="1"/>
</dbReference>
<organism evidence="7 8">
    <name type="scientific">Candidatus Obscuribacter phosphatis</name>
    <dbReference type="NCBI Taxonomy" id="1906157"/>
    <lineage>
        <taxon>Bacteria</taxon>
        <taxon>Bacillati</taxon>
        <taxon>Candidatus Melainabacteria</taxon>
        <taxon>Candidatus Obscuribacterales</taxon>
        <taxon>Candidatus Obscuribacteraceae</taxon>
        <taxon>Candidatus Obscuribacter</taxon>
    </lineage>
</organism>
<evidence type="ECO:0000256" key="2">
    <source>
        <dbReference type="ARBA" id="ARBA00022552"/>
    </source>
</evidence>
<dbReference type="InterPro" id="IPR003682">
    <property type="entry name" value="rRNA_ssu_MeTfrase_G"/>
</dbReference>
<dbReference type="InterPro" id="IPR029063">
    <property type="entry name" value="SAM-dependent_MTases_sf"/>
</dbReference>
<comment type="function">
    <text evidence="6">Specifically methylates the N7 position of a guanine in 16S rRNA.</text>
</comment>
<accession>A0A8J7PF19</accession>
<feature type="binding site" evidence="6">
    <location>
        <position position="110"/>
    </location>
    <ligand>
        <name>S-adenosyl-L-methionine</name>
        <dbReference type="ChEBI" id="CHEBI:59789"/>
    </ligand>
</feature>
<feature type="binding site" evidence="6">
    <location>
        <position position="177"/>
    </location>
    <ligand>
        <name>S-adenosyl-L-methionine</name>
        <dbReference type="ChEBI" id="CHEBI:59789"/>
    </ligand>
</feature>
<dbReference type="GO" id="GO:0070043">
    <property type="term" value="F:rRNA (guanine-N7-)-methyltransferase activity"/>
    <property type="evidence" value="ECO:0007669"/>
    <property type="project" value="UniProtKB-UniRule"/>
</dbReference>
<comment type="caution">
    <text evidence="6">Lacks conserved residue(s) required for the propagation of feature annotation.</text>
</comment>
<dbReference type="Pfam" id="PF02527">
    <property type="entry name" value="GidB"/>
    <property type="match status" value="1"/>
</dbReference>
<feature type="binding site" evidence="6">
    <location>
        <begin position="158"/>
        <end position="159"/>
    </location>
    <ligand>
        <name>S-adenosyl-L-methionine</name>
        <dbReference type="ChEBI" id="CHEBI:59789"/>
    </ligand>
</feature>
<evidence type="ECO:0000313" key="8">
    <source>
        <dbReference type="Proteomes" id="UP000664277"/>
    </source>
</evidence>
<evidence type="ECO:0000256" key="4">
    <source>
        <dbReference type="ARBA" id="ARBA00022679"/>
    </source>
</evidence>
<comment type="similarity">
    <text evidence="6">Belongs to the methyltransferase superfamily. RNA methyltransferase RsmG family.</text>
</comment>
<dbReference type="PANTHER" id="PTHR31760:SF0">
    <property type="entry name" value="S-ADENOSYL-L-METHIONINE-DEPENDENT METHYLTRANSFERASES SUPERFAMILY PROTEIN"/>
    <property type="match status" value="1"/>
</dbReference>
<dbReference type="EMBL" id="JAFLCK010000034">
    <property type="protein sequence ID" value="MBN8662276.1"/>
    <property type="molecule type" value="Genomic_DNA"/>
</dbReference>
<keyword evidence="5 6" id="KW-0949">S-adenosyl-L-methionine</keyword>
<proteinExistence type="inferred from homology"/>
<name>A0A8J7PF19_9BACT</name>
<dbReference type="PANTHER" id="PTHR31760">
    <property type="entry name" value="S-ADENOSYL-L-METHIONINE-DEPENDENT METHYLTRANSFERASES SUPERFAMILY PROTEIN"/>
    <property type="match status" value="1"/>
</dbReference>
<comment type="caution">
    <text evidence="7">The sequence shown here is derived from an EMBL/GenBank/DDBJ whole genome shotgun (WGS) entry which is preliminary data.</text>
</comment>
<keyword evidence="1 6" id="KW-0963">Cytoplasm</keyword>
<feature type="binding site" evidence="6">
    <location>
        <position position="105"/>
    </location>
    <ligand>
        <name>S-adenosyl-L-methionine</name>
        <dbReference type="ChEBI" id="CHEBI:59789"/>
    </ligand>
</feature>
<sequence>MANLKSLEASQLSSAIAEMATLAELELTQDMIAALEQFAAFLFEYNQKVNLVGSKDLLSLVQRHFLDGFTVANAIKTIKIKKNESEKPESAGDAALGGVTLIDIGSGGGLPGMILALSLPWLKVTLVDAIGKKCKFLEEAAQHLGLDQNKISVITGRAEEMGHQVRFREQFDFATARAVASLRMTAELVSPFLKLDGHYLAQKTKAKEEEESREAALLLTELKLEQVGRISLEHLDTIAESVILDYRKVGALKSDYPRAWKKIIGA</sequence>
<dbReference type="SUPFAM" id="SSF53335">
    <property type="entry name" value="S-adenosyl-L-methionine-dependent methyltransferases"/>
    <property type="match status" value="1"/>
</dbReference>
<dbReference type="EC" id="2.1.1.-" evidence="6"/>
<dbReference type="GO" id="GO:0005829">
    <property type="term" value="C:cytosol"/>
    <property type="evidence" value="ECO:0007669"/>
    <property type="project" value="TreeGrafter"/>
</dbReference>
<evidence type="ECO:0000256" key="3">
    <source>
        <dbReference type="ARBA" id="ARBA00022603"/>
    </source>
</evidence>
<evidence type="ECO:0000256" key="5">
    <source>
        <dbReference type="ARBA" id="ARBA00022691"/>
    </source>
</evidence>
<dbReference type="AlphaFoldDB" id="A0A8J7PF19"/>
<dbReference type="PIRSF" id="PIRSF003078">
    <property type="entry name" value="GidB"/>
    <property type="match status" value="1"/>
</dbReference>
<evidence type="ECO:0000256" key="1">
    <source>
        <dbReference type="ARBA" id="ARBA00022490"/>
    </source>
</evidence>
<dbReference type="Proteomes" id="UP000664277">
    <property type="component" value="Unassembled WGS sequence"/>
</dbReference>
<dbReference type="NCBIfam" id="TIGR00138">
    <property type="entry name" value="rsmG_gidB"/>
    <property type="match status" value="1"/>
</dbReference>
<keyword evidence="3 6" id="KW-0489">Methyltransferase</keyword>
<gene>
    <name evidence="6 7" type="primary">rsmG</name>
    <name evidence="7" type="ORF">J0M35_18040</name>
</gene>
<comment type="subcellular location">
    <subcellularLocation>
        <location evidence="6">Cytoplasm</location>
    </subcellularLocation>
</comment>
<dbReference type="Gene3D" id="3.40.50.150">
    <property type="entry name" value="Vaccinia Virus protein VP39"/>
    <property type="match status" value="1"/>
</dbReference>
<keyword evidence="4 6" id="KW-0808">Transferase</keyword>
<evidence type="ECO:0000256" key="6">
    <source>
        <dbReference type="HAMAP-Rule" id="MF_00074"/>
    </source>
</evidence>
<protein>
    <recommendedName>
        <fullName evidence="6">Ribosomal RNA small subunit methyltransferase G</fullName>
        <ecNumber evidence="6">2.1.1.-</ecNumber>
    </recommendedName>
    <alternativeName>
        <fullName evidence="6">16S rRNA 7-methylguanosine methyltransferase</fullName>
        <shortName evidence="6">16S rRNA m7G methyltransferase</shortName>
    </alternativeName>
</protein>
<reference evidence="7" key="1">
    <citation type="submission" date="2021-02" db="EMBL/GenBank/DDBJ databases">
        <title>Genome-Resolved Metagenomics of a Microbial Community Performing Photosynthetic Biological Nutrient Removal.</title>
        <authorList>
            <person name="Mcdaniel E.A."/>
        </authorList>
    </citation>
    <scope>NUCLEOTIDE SEQUENCE</scope>
    <source>
        <strain evidence="7">UWPOB_OBS1</strain>
    </source>
</reference>
<evidence type="ECO:0000313" key="7">
    <source>
        <dbReference type="EMBL" id="MBN8662276.1"/>
    </source>
</evidence>